<dbReference type="Gene3D" id="1.20.1250.20">
    <property type="entry name" value="MFS general substrate transporter like domains"/>
    <property type="match status" value="2"/>
</dbReference>
<dbReference type="SUPFAM" id="SSF103473">
    <property type="entry name" value="MFS general substrate transporter"/>
    <property type="match status" value="1"/>
</dbReference>
<feature type="transmembrane region" description="Helical" evidence="6">
    <location>
        <begin position="376"/>
        <end position="397"/>
    </location>
</feature>
<evidence type="ECO:0000313" key="8">
    <source>
        <dbReference type="EMBL" id="QGP91376.1"/>
    </source>
</evidence>
<keyword evidence="4 6" id="KW-1133">Transmembrane helix</keyword>
<feature type="transmembrane region" description="Helical" evidence="6">
    <location>
        <begin position="16"/>
        <end position="33"/>
    </location>
</feature>
<proteinExistence type="predicted"/>
<dbReference type="OrthoDB" id="9773404at2"/>
<keyword evidence="2" id="KW-0813">Transport</keyword>
<protein>
    <submittedName>
        <fullName evidence="8">Tartrate transporter</fullName>
    </submittedName>
</protein>
<dbReference type="AlphaFoldDB" id="A0A6I5ZNN3"/>
<dbReference type="Proteomes" id="UP000425916">
    <property type="component" value="Chromosome"/>
</dbReference>
<evidence type="ECO:0000256" key="1">
    <source>
        <dbReference type="ARBA" id="ARBA00004651"/>
    </source>
</evidence>
<comment type="subcellular location">
    <subcellularLocation>
        <location evidence="1">Cell membrane</location>
        <topology evidence="1">Multi-pass membrane protein</topology>
    </subcellularLocation>
</comment>
<feature type="transmembrane region" description="Helical" evidence="6">
    <location>
        <begin position="53"/>
        <end position="73"/>
    </location>
</feature>
<feature type="transmembrane region" description="Helical" evidence="6">
    <location>
        <begin position="146"/>
        <end position="167"/>
    </location>
</feature>
<evidence type="ECO:0000256" key="2">
    <source>
        <dbReference type="ARBA" id="ARBA00022448"/>
    </source>
</evidence>
<feature type="transmembrane region" description="Helical" evidence="6">
    <location>
        <begin position="342"/>
        <end position="364"/>
    </location>
</feature>
<dbReference type="InterPro" id="IPR020846">
    <property type="entry name" value="MFS_dom"/>
</dbReference>
<evidence type="ECO:0000256" key="4">
    <source>
        <dbReference type="ARBA" id="ARBA00022989"/>
    </source>
</evidence>
<name>A0A6I5ZNN3_9FIRM</name>
<evidence type="ECO:0000256" key="5">
    <source>
        <dbReference type="ARBA" id="ARBA00023136"/>
    </source>
</evidence>
<feature type="transmembrane region" description="Helical" evidence="6">
    <location>
        <begin position="85"/>
        <end position="105"/>
    </location>
</feature>
<feature type="transmembrane region" description="Helical" evidence="6">
    <location>
        <begin position="403"/>
        <end position="424"/>
    </location>
</feature>
<dbReference type="EMBL" id="CP046244">
    <property type="protein sequence ID" value="QGP91376.1"/>
    <property type="molecule type" value="Genomic_DNA"/>
</dbReference>
<dbReference type="Pfam" id="PF07690">
    <property type="entry name" value="MFS_1"/>
    <property type="match status" value="1"/>
</dbReference>
<feature type="transmembrane region" description="Helical" evidence="6">
    <location>
        <begin position="289"/>
        <end position="307"/>
    </location>
</feature>
<feature type="transmembrane region" description="Helical" evidence="6">
    <location>
        <begin position="111"/>
        <end position="134"/>
    </location>
</feature>
<dbReference type="GO" id="GO:0022857">
    <property type="term" value="F:transmembrane transporter activity"/>
    <property type="evidence" value="ECO:0007669"/>
    <property type="project" value="InterPro"/>
</dbReference>
<dbReference type="RefSeq" id="WP_156271795.1">
    <property type="nucleotide sequence ID" value="NZ_CP046244.1"/>
</dbReference>
<organism evidence="8 9">
    <name type="scientific">Neomoorella glycerini</name>
    <dbReference type="NCBI Taxonomy" id="55779"/>
    <lineage>
        <taxon>Bacteria</taxon>
        <taxon>Bacillati</taxon>
        <taxon>Bacillota</taxon>
        <taxon>Clostridia</taxon>
        <taxon>Neomoorellales</taxon>
        <taxon>Neomoorellaceae</taxon>
        <taxon>Neomoorella</taxon>
    </lineage>
</organism>
<accession>A0A6I5ZNN3</accession>
<evidence type="ECO:0000259" key="7">
    <source>
        <dbReference type="PROSITE" id="PS50850"/>
    </source>
</evidence>
<dbReference type="FunFam" id="1.20.1250.20:FF:000018">
    <property type="entry name" value="MFS transporter permease"/>
    <property type="match status" value="1"/>
</dbReference>
<dbReference type="CDD" id="cd17319">
    <property type="entry name" value="MFS_ExuT_GudP_like"/>
    <property type="match status" value="1"/>
</dbReference>
<evidence type="ECO:0000313" key="9">
    <source>
        <dbReference type="Proteomes" id="UP000425916"/>
    </source>
</evidence>
<dbReference type="PANTHER" id="PTHR43791:SF36">
    <property type="entry name" value="TRANSPORTER, PUTATIVE (AFU_ORTHOLOGUE AFUA_6G08340)-RELATED"/>
    <property type="match status" value="1"/>
</dbReference>
<dbReference type="PANTHER" id="PTHR43791">
    <property type="entry name" value="PERMEASE-RELATED"/>
    <property type="match status" value="1"/>
</dbReference>
<keyword evidence="5 6" id="KW-0472">Membrane</keyword>
<dbReference type="GO" id="GO:0005886">
    <property type="term" value="C:plasma membrane"/>
    <property type="evidence" value="ECO:0007669"/>
    <property type="project" value="UniProtKB-SubCell"/>
</dbReference>
<sequence>MAAETVSMEKRVPNKVLWHILPLTILGMAVAYVDRTNISFAALQMNKDLGLSAAAYGLGAGLFFIGYFIFEVPSNMIMVKVGARVWLARIMITWGIVTIATGFVHNAATFYVLRFLLGAAEAGFFPGCLLYATYWTTQRERAFMSGSFLAGGQVGSLIGAPLAGWILSATHGAIGLPGWRWLFIIEGAMAVVMAIIFMSALDNRPEEAKWLEPEEKTWLLERLKADREAAGGPRQEHENLASALRLLWNPRFLFYSFVYFVCMLVSWGLVFWTPLVFKGVAQYLTTVQIGWLGALPPLALITTMTLWSRHSDLTNERHWHFTIGASVCAIGIIMLINAHTLAMTVGGMSLAFLGMGGTTPILWAHFNKGLGTAESAVGLAMINSIGNLGGFVGPYLMGAFKDATGGYVGGMWVFLVLLVLIIFIMQPSFMGAARASRVGSGGKSGDLPN</sequence>
<gene>
    <name evidence="8" type="primary">ttuB</name>
    <name evidence="8" type="ORF">MGLY_07080</name>
</gene>
<feature type="transmembrane region" description="Helical" evidence="6">
    <location>
        <begin position="319"/>
        <end position="336"/>
    </location>
</feature>
<reference evidence="8 9" key="1">
    <citation type="submission" date="2019-11" db="EMBL/GenBank/DDBJ databases">
        <title>Genome sequence of Moorella glycerini DSM11254.</title>
        <authorList>
            <person name="Poehlein A."/>
            <person name="Boeer T."/>
            <person name="Daniel R."/>
        </authorList>
    </citation>
    <scope>NUCLEOTIDE SEQUENCE [LARGE SCALE GENOMIC DNA]</scope>
    <source>
        <strain evidence="8 9">DSM 11254</strain>
    </source>
</reference>
<evidence type="ECO:0000256" key="3">
    <source>
        <dbReference type="ARBA" id="ARBA00022692"/>
    </source>
</evidence>
<feature type="transmembrane region" description="Helical" evidence="6">
    <location>
        <begin position="179"/>
        <end position="201"/>
    </location>
</feature>
<dbReference type="PROSITE" id="PS50850">
    <property type="entry name" value="MFS"/>
    <property type="match status" value="1"/>
</dbReference>
<keyword evidence="9" id="KW-1185">Reference proteome</keyword>
<feature type="domain" description="Major facilitator superfamily (MFS) profile" evidence="7">
    <location>
        <begin position="20"/>
        <end position="436"/>
    </location>
</feature>
<evidence type="ECO:0000256" key="6">
    <source>
        <dbReference type="SAM" id="Phobius"/>
    </source>
</evidence>
<dbReference type="InterPro" id="IPR036259">
    <property type="entry name" value="MFS_trans_sf"/>
</dbReference>
<dbReference type="InterPro" id="IPR011701">
    <property type="entry name" value="MFS"/>
</dbReference>
<feature type="transmembrane region" description="Helical" evidence="6">
    <location>
        <begin position="252"/>
        <end position="277"/>
    </location>
</feature>
<keyword evidence="3 6" id="KW-0812">Transmembrane</keyword>